<proteinExistence type="predicted"/>
<feature type="domain" description="C2H2-type" evidence="3">
    <location>
        <begin position="64"/>
        <end position="91"/>
    </location>
</feature>
<dbReference type="WBParaSite" id="PDA_v2.g14095.t1">
    <property type="protein sequence ID" value="PDA_v2.g14095.t1"/>
    <property type="gene ID" value="PDA_v2.g14095"/>
</dbReference>
<evidence type="ECO:0000313" key="4">
    <source>
        <dbReference type="Proteomes" id="UP000887578"/>
    </source>
</evidence>
<organism evidence="4 5">
    <name type="scientific">Panagrolaimus davidi</name>
    <dbReference type="NCBI Taxonomy" id="227884"/>
    <lineage>
        <taxon>Eukaryota</taxon>
        <taxon>Metazoa</taxon>
        <taxon>Ecdysozoa</taxon>
        <taxon>Nematoda</taxon>
        <taxon>Chromadorea</taxon>
        <taxon>Rhabditida</taxon>
        <taxon>Tylenchina</taxon>
        <taxon>Panagrolaimomorpha</taxon>
        <taxon>Panagrolaimoidea</taxon>
        <taxon>Panagrolaimidae</taxon>
        <taxon>Panagrolaimus</taxon>
    </lineage>
</organism>
<keyword evidence="1" id="KW-0863">Zinc-finger</keyword>
<dbReference type="GO" id="GO:0008270">
    <property type="term" value="F:zinc ion binding"/>
    <property type="evidence" value="ECO:0007669"/>
    <property type="project" value="UniProtKB-KW"/>
</dbReference>
<keyword evidence="1" id="KW-0862">Zinc</keyword>
<evidence type="ECO:0000256" key="2">
    <source>
        <dbReference type="SAM" id="MobiDB-lite"/>
    </source>
</evidence>
<evidence type="ECO:0000259" key="3">
    <source>
        <dbReference type="PROSITE" id="PS50157"/>
    </source>
</evidence>
<protein>
    <submittedName>
        <fullName evidence="5">C2H2-type domain-containing protein</fullName>
    </submittedName>
</protein>
<evidence type="ECO:0000313" key="5">
    <source>
        <dbReference type="WBParaSite" id="PDA_v2.g14095.t1"/>
    </source>
</evidence>
<dbReference type="InterPro" id="IPR013087">
    <property type="entry name" value="Znf_C2H2_type"/>
</dbReference>
<reference evidence="5" key="1">
    <citation type="submission" date="2022-11" db="UniProtKB">
        <authorList>
            <consortium name="WormBaseParasite"/>
        </authorList>
    </citation>
    <scope>IDENTIFICATION</scope>
</reference>
<sequence>MGKQKTVKPSTSVTAKKERRTKNNLEQQIEPVEVLLEETAVNGKRKNKRSLKPKPPKAVPLYVFQCDECGAHIEKESAYFHHKKCHEFSRIALRMHIEQKRTSVSLILCKKINATKI</sequence>
<dbReference type="PROSITE" id="PS00028">
    <property type="entry name" value="ZINC_FINGER_C2H2_1"/>
    <property type="match status" value="1"/>
</dbReference>
<dbReference type="PROSITE" id="PS50157">
    <property type="entry name" value="ZINC_FINGER_C2H2_2"/>
    <property type="match status" value="1"/>
</dbReference>
<dbReference type="AlphaFoldDB" id="A0A914PEY8"/>
<keyword evidence="1" id="KW-0479">Metal-binding</keyword>
<name>A0A914PEY8_9BILA</name>
<dbReference type="Proteomes" id="UP000887578">
    <property type="component" value="Unplaced"/>
</dbReference>
<keyword evidence="4" id="KW-1185">Reference proteome</keyword>
<feature type="region of interest" description="Disordered" evidence="2">
    <location>
        <begin position="1"/>
        <end position="26"/>
    </location>
</feature>
<accession>A0A914PEY8</accession>
<evidence type="ECO:0000256" key="1">
    <source>
        <dbReference type="PROSITE-ProRule" id="PRU00042"/>
    </source>
</evidence>